<dbReference type="SUPFAM" id="SSF54913">
    <property type="entry name" value="GlnB-like"/>
    <property type="match status" value="1"/>
</dbReference>
<dbReference type="RefSeq" id="WP_146872923.1">
    <property type="nucleotide sequence ID" value="NZ_BJXV01000002.1"/>
</dbReference>
<dbReference type="SMART" id="SM00938">
    <property type="entry name" value="P-II"/>
    <property type="match status" value="1"/>
</dbReference>
<dbReference type="Pfam" id="PF00543">
    <property type="entry name" value="P-II"/>
    <property type="match status" value="1"/>
</dbReference>
<name>A0A511ULB3_9GAMM</name>
<evidence type="ECO:0000313" key="2">
    <source>
        <dbReference type="Proteomes" id="UP000321303"/>
    </source>
</evidence>
<dbReference type="PROSITE" id="PS51343">
    <property type="entry name" value="PII_GLNB_DOM"/>
    <property type="match status" value="1"/>
</dbReference>
<dbReference type="AlphaFoldDB" id="A0A511ULB3"/>
<dbReference type="EMBL" id="BJXV01000002">
    <property type="protein sequence ID" value="GEN26821.1"/>
    <property type="molecule type" value="Genomic_DNA"/>
</dbReference>
<dbReference type="GO" id="GO:0030234">
    <property type="term" value="F:enzyme regulator activity"/>
    <property type="evidence" value="ECO:0007669"/>
    <property type="project" value="InterPro"/>
</dbReference>
<organism evidence="1 2">
    <name type="scientific">Halovibrio variabilis</name>
    <dbReference type="NCBI Taxonomy" id="31910"/>
    <lineage>
        <taxon>Bacteria</taxon>
        <taxon>Pseudomonadati</taxon>
        <taxon>Pseudomonadota</taxon>
        <taxon>Gammaproteobacteria</taxon>
        <taxon>Oceanospirillales</taxon>
        <taxon>Halomonadaceae</taxon>
        <taxon>Halovibrio</taxon>
    </lineage>
</organism>
<proteinExistence type="predicted"/>
<dbReference type="InterPro" id="IPR011322">
    <property type="entry name" value="N-reg_PII-like_a/b"/>
</dbReference>
<gene>
    <name evidence="1" type="ORF">HVA01_04670</name>
</gene>
<dbReference type="OrthoDB" id="9793517at2"/>
<dbReference type="InterPro" id="IPR002187">
    <property type="entry name" value="N-reg_PII"/>
</dbReference>
<accession>A0A511ULB3</accession>
<comment type="caution">
    <text evidence="1">The sequence shown here is derived from an EMBL/GenBank/DDBJ whole genome shotgun (WGS) entry which is preliminary data.</text>
</comment>
<dbReference type="Proteomes" id="UP000321303">
    <property type="component" value="Unassembled WGS sequence"/>
</dbReference>
<keyword evidence="2" id="KW-1185">Reference proteome</keyword>
<reference evidence="1 2" key="1">
    <citation type="submission" date="2019-07" db="EMBL/GenBank/DDBJ databases">
        <title>Whole genome shotgun sequence of Halomonas variabilis NBRC 102410.</title>
        <authorList>
            <person name="Hosoyama A."/>
            <person name="Uohara A."/>
            <person name="Ohji S."/>
            <person name="Ichikawa N."/>
        </authorList>
    </citation>
    <scope>NUCLEOTIDE SEQUENCE [LARGE SCALE GENOMIC DNA]</scope>
    <source>
        <strain evidence="1 2">NBRC 102410</strain>
    </source>
</reference>
<evidence type="ECO:0000313" key="1">
    <source>
        <dbReference type="EMBL" id="GEN26821.1"/>
    </source>
</evidence>
<dbReference type="Gene3D" id="3.30.70.120">
    <property type="match status" value="1"/>
</dbReference>
<dbReference type="GO" id="GO:0006808">
    <property type="term" value="P:regulation of nitrogen utilization"/>
    <property type="evidence" value="ECO:0007669"/>
    <property type="project" value="InterPro"/>
</dbReference>
<dbReference type="InterPro" id="IPR015867">
    <property type="entry name" value="N-reg_PII/ATP_PRibTrfase_C"/>
</dbReference>
<protein>
    <submittedName>
        <fullName evidence="1">Nitrogen regulatory protein P-II</fullName>
    </submittedName>
</protein>
<sequence length="117" mass="12720">MRFKLIVAMVEDDLTDDILEAARQAGSTGATVINNARGEGLNKAHGIFGMEITAQRDMLLFLAEEHRSRHILEAIAKVGEFDETPGTGIAFQLDVEDAVGIKNQIKSLANAEKQPQS</sequence>